<sequence>MSSDGLTVYGPEVGMSGLSASLDDFIRRETGLEIARRFFSIHSRASIASFYSLTGSTGGKHWRLVLDLFDMRPACATIWSGPNALERLQKLKGNTQPARAPRDTVRGRFFCDNPVTNLIHVSDDKEIMEAELKILRQQMAGDVDTGWLAAASGRISHSSFRVLLDVLGDDRSASASDGEKDGDALEHARFCYRRAYLLAKKTDTPAIQDYFRGEAGGLEALLRRGPVLSAWDRLILEAGLFSMPLWSALLDSDSPPEAAQ</sequence>
<accession>A0A444LB98</accession>
<protein>
    <submittedName>
        <fullName evidence="6">Nucleoside-diphosphate kinase</fullName>
    </submittedName>
</protein>
<dbReference type="InterPro" id="IPR036850">
    <property type="entry name" value="NDK-like_dom_sf"/>
</dbReference>
<dbReference type="SUPFAM" id="SSF54919">
    <property type="entry name" value="Nucleoside diphosphate kinase, NDK"/>
    <property type="match status" value="1"/>
</dbReference>
<keyword evidence="3 6" id="KW-0418">Kinase</keyword>
<dbReference type="PRINTS" id="PR01243">
    <property type="entry name" value="NUCDPKINASE"/>
</dbReference>
<comment type="caution">
    <text evidence="6">The sequence shown here is derived from an EMBL/GenBank/DDBJ whole genome shotgun (WGS) entry which is preliminary data.</text>
</comment>
<evidence type="ECO:0000256" key="4">
    <source>
        <dbReference type="ARBA" id="ARBA00023080"/>
    </source>
</evidence>
<dbReference type="RefSeq" id="WP_128445500.1">
    <property type="nucleotide sequence ID" value="NZ_SBIP01000006.1"/>
</dbReference>
<dbReference type="EMBL" id="SBIP01000006">
    <property type="protein sequence ID" value="RWX74839.1"/>
    <property type="molecule type" value="Genomic_DNA"/>
</dbReference>
<feature type="domain" description="Nucleoside diphosphate kinase-like" evidence="5">
    <location>
        <begin position="29"/>
        <end position="135"/>
    </location>
</feature>
<dbReference type="AlphaFoldDB" id="A0A444LB98"/>
<keyword evidence="4" id="KW-0546">Nucleotide metabolism</keyword>
<gene>
    <name evidence="6" type="ORF">EPK99_23375</name>
</gene>
<name>A0A444LB98_9HYPH</name>
<evidence type="ECO:0000256" key="2">
    <source>
        <dbReference type="ARBA" id="ARBA00022679"/>
    </source>
</evidence>
<evidence type="ECO:0000313" key="7">
    <source>
        <dbReference type="Proteomes" id="UP000287687"/>
    </source>
</evidence>
<evidence type="ECO:0000256" key="3">
    <source>
        <dbReference type="ARBA" id="ARBA00022777"/>
    </source>
</evidence>
<dbReference type="GO" id="GO:0006183">
    <property type="term" value="P:GTP biosynthetic process"/>
    <property type="evidence" value="ECO:0007669"/>
    <property type="project" value="InterPro"/>
</dbReference>
<dbReference type="GO" id="GO:0006241">
    <property type="term" value="P:CTP biosynthetic process"/>
    <property type="evidence" value="ECO:0007669"/>
    <property type="project" value="InterPro"/>
</dbReference>
<keyword evidence="2" id="KW-0808">Transferase</keyword>
<dbReference type="Gene3D" id="3.30.70.141">
    <property type="entry name" value="Nucleoside diphosphate kinase-like domain"/>
    <property type="match status" value="1"/>
</dbReference>
<dbReference type="GO" id="GO:0006228">
    <property type="term" value="P:UTP biosynthetic process"/>
    <property type="evidence" value="ECO:0007669"/>
    <property type="project" value="InterPro"/>
</dbReference>
<dbReference type="GO" id="GO:0004550">
    <property type="term" value="F:nucleoside diphosphate kinase activity"/>
    <property type="evidence" value="ECO:0007669"/>
    <property type="project" value="InterPro"/>
</dbReference>
<proteinExistence type="predicted"/>
<keyword evidence="7" id="KW-1185">Reference proteome</keyword>
<evidence type="ECO:0000256" key="1">
    <source>
        <dbReference type="ARBA" id="ARBA00022553"/>
    </source>
</evidence>
<evidence type="ECO:0000259" key="5">
    <source>
        <dbReference type="Pfam" id="PF00334"/>
    </source>
</evidence>
<keyword evidence="1" id="KW-0597">Phosphoprotein</keyword>
<dbReference type="InterPro" id="IPR001564">
    <property type="entry name" value="Nucleoside_diP_kinase"/>
</dbReference>
<dbReference type="OrthoDB" id="8087287at2"/>
<organism evidence="6 7">
    <name type="scientific">Neorhizobium lilium</name>
    <dbReference type="NCBI Taxonomy" id="2503024"/>
    <lineage>
        <taxon>Bacteria</taxon>
        <taxon>Pseudomonadati</taxon>
        <taxon>Pseudomonadota</taxon>
        <taxon>Alphaproteobacteria</taxon>
        <taxon>Hyphomicrobiales</taxon>
        <taxon>Rhizobiaceae</taxon>
        <taxon>Rhizobium/Agrobacterium group</taxon>
        <taxon>Neorhizobium</taxon>
    </lineage>
</organism>
<evidence type="ECO:0000313" key="6">
    <source>
        <dbReference type="EMBL" id="RWX74839.1"/>
    </source>
</evidence>
<dbReference type="InterPro" id="IPR034907">
    <property type="entry name" value="NDK-like_dom"/>
</dbReference>
<dbReference type="Pfam" id="PF00334">
    <property type="entry name" value="NDK"/>
    <property type="match status" value="1"/>
</dbReference>
<dbReference type="Proteomes" id="UP000287687">
    <property type="component" value="Unassembled WGS sequence"/>
</dbReference>
<reference evidence="6 7" key="1">
    <citation type="submission" date="2019-01" db="EMBL/GenBank/DDBJ databases">
        <title>The draft genome of Rhizobium sp. 24NR.</title>
        <authorList>
            <person name="Liu L."/>
            <person name="Liang L."/>
            <person name="Shi S."/>
            <person name="Xu L."/>
            <person name="Wang X."/>
            <person name="Li L."/>
            <person name="Zhang X."/>
        </authorList>
    </citation>
    <scope>NUCLEOTIDE SEQUENCE [LARGE SCALE GENOMIC DNA]</scope>
    <source>
        <strain evidence="6 7">24NR</strain>
    </source>
</reference>